<proteinExistence type="predicted"/>
<name>A0A9D1J6W5_9BACT</name>
<dbReference type="AlphaFoldDB" id="A0A9D1J6W5"/>
<evidence type="ECO:0000313" key="1">
    <source>
        <dbReference type="EMBL" id="HIR63321.1"/>
    </source>
</evidence>
<reference evidence="1" key="2">
    <citation type="journal article" date="2021" name="PeerJ">
        <title>Extensive microbial diversity within the chicken gut microbiome revealed by metagenomics and culture.</title>
        <authorList>
            <person name="Gilroy R."/>
            <person name="Ravi A."/>
            <person name="Getino M."/>
            <person name="Pursley I."/>
            <person name="Horton D.L."/>
            <person name="Alikhan N.F."/>
            <person name="Baker D."/>
            <person name="Gharbi K."/>
            <person name="Hall N."/>
            <person name="Watson M."/>
            <person name="Adriaenssens E.M."/>
            <person name="Foster-Nyarko E."/>
            <person name="Jarju S."/>
            <person name="Secka A."/>
            <person name="Antonio M."/>
            <person name="Oren A."/>
            <person name="Chaudhuri R.R."/>
            <person name="La Ragione R."/>
            <person name="Hildebrand F."/>
            <person name="Pallen M.J."/>
        </authorList>
    </citation>
    <scope>NUCLEOTIDE SEQUENCE</scope>
    <source>
        <strain evidence="1">ChiHjej13B12-12457</strain>
    </source>
</reference>
<gene>
    <name evidence="1" type="ORF">IAC94_07360</name>
</gene>
<sequence>MTMNDFFKYVEPAVTVCDTECVIVYQNEKSVAVNGDMRGKCMLGCHNERSRGIIARILSEGATNSYTISKKGQRKLIHQTPWYKDAADGSGRTVAGIVELSIVIPEEMPHYDRG</sequence>
<protein>
    <submittedName>
        <fullName evidence="1">PAS sensor protein</fullName>
    </submittedName>
</protein>
<reference evidence="1" key="1">
    <citation type="submission" date="2020-10" db="EMBL/GenBank/DDBJ databases">
        <authorList>
            <person name="Gilroy R."/>
        </authorList>
    </citation>
    <scope>NUCLEOTIDE SEQUENCE</scope>
    <source>
        <strain evidence="1">ChiHjej13B12-12457</strain>
    </source>
</reference>
<evidence type="ECO:0000313" key="2">
    <source>
        <dbReference type="Proteomes" id="UP000886744"/>
    </source>
</evidence>
<accession>A0A9D1J6W5</accession>
<dbReference type="Proteomes" id="UP000886744">
    <property type="component" value="Unassembled WGS sequence"/>
</dbReference>
<comment type="caution">
    <text evidence="1">The sequence shown here is derived from an EMBL/GenBank/DDBJ whole genome shotgun (WGS) entry which is preliminary data.</text>
</comment>
<dbReference type="EMBL" id="DVHI01000092">
    <property type="protein sequence ID" value="HIR63321.1"/>
    <property type="molecule type" value="Genomic_DNA"/>
</dbReference>
<organism evidence="1 2">
    <name type="scientific">Candidatus Coprenecus avistercoris</name>
    <dbReference type="NCBI Taxonomy" id="2840730"/>
    <lineage>
        <taxon>Bacteria</taxon>
        <taxon>Pseudomonadati</taxon>
        <taxon>Bacteroidota</taxon>
        <taxon>Bacteroidia</taxon>
        <taxon>Bacteroidales</taxon>
        <taxon>Rikenellaceae</taxon>
        <taxon>Rikenellaceae incertae sedis</taxon>
        <taxon>Candidatus Coprenecus</taxon>
    </lineage>
</organism>